<organism evidence="2 3">
    <name type="scientific">Quercus rubra</name>
    <name type="common">Northern red oak</name>
    <name type="synonym">Quercus borealis</name>
    <dbReference type="NCBI Taxonomy" id="3512"/>
    <lineage>
        <taxon>Eukaryota</taxon>
        <taxon>Viridiplantae</taxon>
        <taxon>Streptophyta</taxon>
        <taxon>Embryophyta</taxon>
        <taxon>Tracheophyta</taxon>
        <taxon>Spermatophyta</taxon>
        <taxon>Magnoliopsida</taxon>
        <taxon>eudicotyledons</taxon>
        <taxon>Gunneridae</taxon>
        <taxon>Pentapetalae</taxon>
        <taxon>rosids</taxon>
        <taxon>fabids</taxon>
        <taxon>Fagales</taxon>
        <taxon>Fagaceae</taxon>
        <taxon>Quercus</taxon>
    </lineage>
</organism>
<protein>
    <submittedName>
        <fullName evidence="2">Uncharacterized protein</fullName>
    </submittedName>
</protein>
<dbReference type="PANTHER" id="PTHR35120:SF2">
    <property type="entry name" value="AMINOTRANSFERASE-LIKE PLANT MOBILE DOMAIN-CONTAINING PROTEIN"/>
    <property type="match status" value="1"/>
</dbReference>
<feature type="region of interest" description="Disordered" evidence="1">
    <location>
        <begin position="29"/>
        <end position="122"/>
    </location>
</feature>
<feature type="compositionally biased region" description="Pro residues" evidence="1">
    <location>
        <begin position="42"/>
        <end position="55"/>
    </location>
</feature>
<name>A0AAN7G572_QUERU</name>
<proteinExistence type="predicted"/>
<feature type="compositionally biased region" description="Basic residues" evidence="1">
    <location>
        <begin position="109"/>
        <end position="118"/>
    </location>
</feature>
<sequence length="309" mass="35127">MTQLLYHLSSSSSSDLPHRFIIYHQALISTQHQSRRRHRRQPQPPPSPSLAPAPAPAVARHSHLSASPLPAHPHPCRHRPIFPSNPSSNLAVTAAPPPCSPRRPSPLQRNKKNPHKRRISLEKSQKKFKALIEILNPIPFLPSKTLDFLSHEKLLRCLGLRDFVHIEFDRSLRTDLLAQLIANYSSQGRCSYVESVRVNLNRVDLARALRLPLPVKKSAAASVVEVDSLGSAEEIGFVEDLVSIWILLHEDTWMMPNEVLNWTKVIKEGNFEKVDWASLIWFMVEKELVQSPNLVNCYYASHLQHLIRS</sequence>
<accession>A0AAN7G572</accession>
<keyword evidence="3" id="KW-1185">Reference proteome</keyword>
<comment type="caution">
    <text evidence="2">The sequence shown here is derived from an EMBL/GenBank/DDBJ whole genome shotgun (WGS) entry which is preliminary data.</text>
</comment>
<evidence type="ECO:0000313" key="3">
    <source>
        <dbReference type="Proteomes" id="UP001324115"/>
    </source>
</evidence>
<gene>
    <name evidence="2" type="ORF">RGQ29_000002</name>
</gene>
<feature type="compositionally biased region" description="Pro residues" evidence="1">
    <location>
        <begin position="95"/>
        <end position="104"/>
    </location>
</feature>
<reference evidence="2 3" key="1">
    <citation type="journal article" date="2023" name="G3 (Bethesda)">
        <title>A haplotype-resolved chromosome-scale genome for Quercus rubra L. provides insights into the genetics of adaptive traits for red oak species.</title>
        <authorList>
            <person name="Kapoor B."/>
            <person name="Jenkins J."/>
            <person name="Schmutz J."/>
            <person name="Zhebentyayeva T."/>
            <person name="Kuelheim C."/>
            <person name="Coggeshall M."/>
            <person name="Heim C."/>
            <person name="Lasky J.R."/>
            <person name="Leites L."/>
            <person name="Islam-Faridi N."/>
            <person name="Romero-Severson J."/>
            <person name="DeLeo V.L."/>
            <person name="Lucas S.M."/>
            <person name="Lazic D."/>
            <person name="Gailing O."/>
            <person name="Carlson J."/>
            <person name="Staton M."/>
        </authorList>
    </citation>
    <scope>NUCLEOTIDE SEQUENCE [LARGE SCALE GENOMIC DNA]</scope>
    <source>
        <strain evidence="2">Pseudo-F2</strain>
    </source>
</reference>
<evidence type="ECO:0000256" key="1">
    <source>
        <dbReference type="SAM" id="MobiDB-lite"/>
    </source>
</evidence>
<evidence type="ECO:0000313" key="2">
    <source>
        <dbReference type="EMBL" id="KAK4605550.1"/>
    </source>
</evidence>
<dbReference type="AlphaFoldDB" id="A0AAN7G572"/>
<dbReference type="Proteomes" id="UP001324115">
    <property type="component" value="Unassembled WGS sequence"/>
</dbReference>
<dbReference type="EMBL" id="JAXUIC010000001">
    <property type="protein sequence ID" value="KAK4605550.1"/>
    <property type="molecule type" value="Genomic_DNA"/>
</dbReference>
<dbReference type="PANTHER" id="PTHR35120">
    <property type="entry name" value="HISTONE ACETYLTRANSFERASE KAT6B-LIKE"/>
    <property type="match status" value="1"/>
</dbReference>